<dbReference type="PANTHER" id="PTHR21060:SF15">
    <property type="entry name" value="ACETATE KINASE-RELATED"/>
    <property type="match status" value="1"/>
</dbReference>
<dbReference type="EC" id="2.7.2.1" evidence="5"/>
<dbReference type="SUPFAM" id="SSF53067">
    <property type="entry name" value="Actin-like ATPase domain"/>
    <property type="match status" value="2"/>
</dbReference>
<dbReference type="EMBL" id="JAKWFO010000006">
    <property type="protein sequence ID" value="KAI9634719.1"/>
    <property type="molecule type" value="Genomic_DNA"/>
</dbReference>
<comment type="caution">
    <text evidence="5">Lacks conserved residue(s) required for the propagation of feature annotation.</text>
</comment>
<feature type="active site" description="Proton donor/acceptor" evidence="5">
    <location>
        <position position="160"/>
    </location>
</feature>
<keyword evidence="7" id="KW-1185">Reference proteome</keyword>
<evidence type="ECO:0000256" key="1">
    <source>
        <dbReference type="ARBA" id="ARBA00022679"/>
    </source>
</evidence>
<feature type="binding site" evidence="5">
    <location>
        <begin position="221"/>
        <end position="225"/>
    </location>
    <ligand>
        <name>ATP</name>
        <dbReference type="ChEBI" id="CHEBI:30616"/>
    </ligand>
</feature>
<keyword evidence="2 5" id="KW-0547">Nucleotide-binding</keyword>
<keyword evidence="3 5" id="KW-0418">Kinase</keyword>
<dbReference type="PROSITE" id="PS01076">
    <property type="entry name" value="ACETATE_KINASE_2"/>
    <property type="match status" value="1"/>
</dbReference>
<dbReference type="PRINTS" id="PR00471">
    <property type="entry name" value="ACETATEKNASE"/>
</dbReference>
<dbReference type="HAMAP" id="MF_00020">
    <property type="entry name" value="Acetate_kinase"/>
    <property type="match status" value="1"/>
</dbReference>
<dbReference type="GO" id="GO:0006083">
    <property type="term" value="P:acetate metabolic process"/>
    <property type="evidence" value="ECO:0007669"/>
    <property type="project" value="TreeGrafter"/>
</dbReference>
<feature type="binding site" evidence="5">
    <location>
        <position position="16"/>
    </location>
    <ligand>
        <name>ATP</name>
        <dbReference type="ChEBI" id="CHEBI:30616"/>
    </ligand>
</feature>
<comment type="caution">
    <text evidence="6">The sequence shown here is derived from an EMBL/GenBank/DDBJ whole genome shotgun (WGS) entry which is preliminary data.</text>
</comment>
<evidence type="ECO:0000256" key="2">
    <source>
        <dbReference type="ARBA" id="ARBA00022741"/>
    </source>
</evidence>
<evidence type="ECO:0000256" key="3">
    <source>
        <dbReference type="ARBA" id="ARBA00022777"/>
    </source>
</evidence>
<reference evidence="6" key="1">
    <citation type="journal article" date="2022" name="G3 (Bethesda)">
        <title>High quality genome of the basidiomycete yeast Dioszegia hungarica PDD-24b-2 isolated from cloud water.</title>
        <authorList>
            <person name="Jarrige D."/>
            <person name="Haridas S."/>
            <person name="Bleykasten-Grosshans C."/>
            <person name="Joly M."/>
            <person name="Nadalig T."/>
            <person name="Sancelme M."/>
            <person name="Vuilleumier S."/>
            <person name="Grigoriev I.V."/>
            <person name="Amato P."/>
            <person name="Bringel F."/>
        </authorList>
    </citation>
    <scope>NUCLEOTIDE SEQUENCE</scope>
    <source>
        <strain evidence="6">PDD-24b-2</strain>
    </source>
</reference>
<dbReference type="Gene3D" id="3.30.420.40">
    <property type="match status" value="2"/>
</dbReference>
<dbReference type="InterPro" id="IPR023865">
    <property type="entry name" value="Aliphatic_acid_kinase_CS"/>
</dbReference>
<organism evidence="6 7">
    <name type="scientific">Dioszegia hungarica</name>
    <dbReference type="NCBI Taxonomy" id="4972"/>
    <lineage>
        <taxon>Eukaryota</taxon>
        <taxon>Fungi</taxon>
        <taxon>Dikarya</taxon>
        <taxon>Basidiomycota</taxon>
        <taxon>Agaricomycotina</taxon>
        <taxon>Tremellomycetes</taxon>
        <taxon>Tremellales</taxon>
        <taxon>Bulleribasidiaceae</taxon>
        <taxon>Dioszegia</taxon>
    </lineage>
</organism>
<dbReference type="GeneID" id="77728097"/>
<feature type="site" description="Transition state stabilizer" evidence="5">
    <location>
        <position position="254"/>
    </location>
</feature>
<dbReference type="PIRSF" id="PIRSF000722">
    <property type="entry name" value="Acetate_prop_kin"/>
    <property type="match status" value="1"/>
</dbReference>
<dbReference type="RefSeq" id="XP_052944496.1">
    <property type="nucleotide sequence ID" value="XM_053088892.1"/>
</dbReference>
<keyword evidence="4 5" id="KW-0067">ATP-binding</keyword>
<dbReference type="InterPro" id="IPR043129">
    <property type="entry name" value="ATPase_NBD"/>
</dbReference>
<comment type="cofactor">
    <cofactor evidence="5">
        <name>Mg(2+)</name>
        <dbReference type="ChEBI" id="CHEBI:18420"/>
    </cofactor>
</comment>
<evidence type="ECO:0000313" key="6">
    <source>
        <dbReference type="EMBL" id="KAI9634719.1"/>
    </source>
</evidence>
<keyword evidence="5" id="KW-0479">Metal-binding</keyword>
<proteinExistence type="inferred from homology"/>
<evidence type="ECO:0000256" key="4">
    <source>
        <dbReference type="ARBA" id="ARBA00022840"/>
    </source>
</evidence>
<dbReference type="GO" id="GO:0008776">
    <property type="term" value="F:acetate kinase activity"/>
    <property type="evidence" value="ECO:0007669"/>
    <property type="project" value="UniProtKB-UniRule"/>
</dbReference>
<evidence type="ECO:0000256" key="5">
    <source>
        <dbReference type="HAMAP-Rule" id="MF_03131"/>
    </source>
</evidence>
<feature type="site" description="Transition state stabilizer" evidence="5">
    <location>
        <position position="193"/>
    </location>
</feature>
<sequence>MPTYLLAINCGSSSIKAKLYEVPADKAEPLADVASLNVSNINAKGEKVKIKVVWAEGVDGKDVDEEGEDGDKVEHLHLIPLLLDQLSPVVKNEDIKYVTHRIVHGGTHKKGIMVTKDHTEDLTDMDKLSDFAPLHNHHAVLAVRSCLDALPDHKSLLLFDTLFHQTIPVETYTYALPPSPIDQPMPLRKYGFHGLSYASIVDSLAKHLNKEPSAINVVVAHLGSGASACCIRNGKSIDTSMGLTPLEGLIGGTRCGTIDPTAIFHHTPDAAADSGMEGMKVTNAEMIMNKKSGLQALAGTTNFGTITERMGDSDEARLAYNVFLDRLLGYVSQYLCKLLATTKDIDGIVFSGGIGEKSQQLRADVLEHFAWMGVTVKAGGDGVVEEIANGKLRGWVVKTDEEGWCARLARDDFDI</sequence>
<dbReference type="PROSITE" id="PS01075">
    <property type="entry name" value="ACETATE_KINASE_1"/>
    <property type="match status" value="1"/>
</dbReference>
<dbReference type="PANTHER" id="PTHR21060">
    <property type="entry name" value="ACETATE KINASE"/>
    <property type="match status" value="1"/>
</dbReference>
<evidence type="ECO:0000313" key="7">
    <source>
        <dbReference type="Proteomes" id="UP001164286"/>
    </source>
</evidence>
<dbReference type="Pfam" id="PF00871">
    <property type="entry name" value="Acetate_kinase"/>
    <property type="match status" value="1"/>
</dbReference>
<name>A0AA38H973_9TREE</name>
<keyword evidence="1 5" id="KW-0808">Transferase</keyword>
<feature type="binding site" evidence="5">
    <location>
        <position position="101"/>
    </location>
    <ligand>
        <name>substrate</name>
    </ligand>
</feature>
<protein>
    <recommendedName>
        <fullName evidence="5">Probable acetate kinase</fullName>
        <ecNumber evidence="5">2.7.2.1</ecNumber>
    </recommendedName>
    <alternativeName>
        <fullName evidence="5">Acetokinase</fullName>
    </alternativeName>
</protein>
<dbReference type="InterPro" id="IPR004372">
    <property type="entry name" value="Ac/propionate_kinase"/>
</dbReference>
<dbReference type="GO" id="GO:0005524">
    <property type="term" value="F:ATP binding"/>
    <property type="evidence" value="ECO:0007669"/>
    <property type="project" value="UniProtKB-KW"/>
</dbReference>
<dbReference type="NCBIfam" id="TIGR00016">
    <property type="entry name" value="ackA"/>
    <property type="match status" value="1"/>
</dbReference>
<dbReference type="AlphaFoldDB" id="A0AA38H973"/>
<feature type="binding site" evidence="5">
    <location>
        <position position="401"/>
    </location>
    <ligand>
        <name>Mg(2+)</name>
        <dbReference type="ChEBI" id="CHEBI:18420"/>
    </ligand>
</feature>
<keyword evidence="5" id="KW-0460">Magnesium</keyword>
<dbReference type="GO" id="GO:0006085">
    <property type="term" value="P:acetyl-CoA biosynthetic process"/>
    <property type="evidence" value="ECO:0007669"/>
    <property type="project" value="UniProtKB-UniRule"/>
</dbReference>
<accession>A0AA38H973</accession>
<comment type="similarity">
    <text evidence="5">Belongs to the acetokinase family.</text>
</comment>
<gene>
    <name evidence="6" type="ORF">MKK02DRAFT_34283</name>
</gene>
<comment type="pathway">
    <text evidence="5">Metabolic intermediate biosynthesis; acetyl-CoA biosynthesis; acetyl-CoA from acetate: step 1/2.</text>
</comment>
<dbReference type="GO" id="GO:0000287">
    <property type="term" value="F:magnesium ion binding"/>
    <property type="evidence" value="ECO:0007669"/>
    <property type="project" value="UniProtKB-UniRule"/>
</dbReference>
<comment type="catalytic activity">
    <reaction evidence="5">
        <text>acetate + ATP = acetyl phosphate + ADP</text>
        <dbReference type="Rhea" id="RHEA:11352"/>
        <dbReference type="ChEBI" id="CHEBI:22191"/>
        <dbReference type="ChEBI" id="CHEBI:30089"/>
        <dbReference type="ChEBI" id="CHEBI:30616"/>
        <dbReference type="ChEBI" id="CHEBI:456216"/>
        <dbReference type="EC" id="2.7.2.1"/>
    </reaction>
</comment>
<feature type="binding site" evidence="5">
    <location>
        <position position="9"/>
    </location>
    <ligand>
        <name>Mg(2+)</name>
        <dbReference type="ChEBI" id="CHEBI:18420"/>
    </ligand>
</feature>
<dbReference type="InterPro" id="IPR000890">
    <property type="entry name" value="Aliphatic_acid_kin_short-chain"/>
</dbReference>
<dbReference type="Proteomes" id="UP001164286">
    <property type="component" value="Unassembled WGS sequence"/>
</dbReference>